<reference evidence="2" key="1">
    <citation type="submission" date="2022-07" db="EMBL/GenBank/DDBJ databases">
        <title>Gramela sediminis sp. nov., isolated from deep-sea sediment of the Indian Ocean.</title>
        <authorList>
            <person name="Shi H."/>
        </authorList>
    </citation>
    <scope>NUCLEOTIDE SEQUENCE</scope>
    <source>
        <strain evidence="2">GC03-9</strain>
    </source>
</reference>
<keyword evidence="1" id="KW-1133">Transmembrane helix</keyword>
<gene>
    <name evidence="2" type="ORF">MKO06_16470</name>
</gene>
<comment type="caution">
    <text evidence="2">The sequence shown here is derived from an EMBL/GenBank/DDBJ whole genome shotgun (WGS) entry which is preliminary data.</text>
</comment>
<keyword evidence="1" id="KW-0472">Membrane</keyword>
<keyword evidence="1" id="KW-0812">Transmembrane</keyword>
<evidence type="ECO:0000313" key="3">
    <source>
        <dbReference type="Proteomes" id="UP001155280"/>
    </source>
</evidence>
<dbReference type="EMBL" id="JANCNS010000003">
    <property type="protein sequence ID" value="MCP9201506.1"/>
    <property type="molecule type" value="Genomic_DNA"/>
</dbReference>
<proteinExistence type="predicted"/>
<evidence type="ECO:0000313" key="2">
    <source>
        <dbReference type="EMBL" id="MCP9201506.1"/>
    </source>
</evidence>
<name>A0A9X2REQ3_9FLAO</name>
<accession>A0A9X2REQ3</accession>
<feature type="transmembrane region" description="Helical" evidence="1">
    <location>
        <begin position="6"/>
        <end position="22"/>
    </location>
</feature>
<dbReference type="RefSeq" id="WP_241552359.1">
    <property type="nucleotide sequence ID" value="NZ_JANCNS010000003.1"/>
</dbReference>
<dbReference type="AlphaFoldDB" id="A0A9X2REQ3"/>
<sequence length="67" mass="7895">MNHLKSSISSLFFVFLSVLVFHQKSDRYKLDYSPVKERIGVEARIYLEDSALYMAGYNARIVYRVCR</sequence>
<keyword evidence="3" id="KW-1185">Reference proteome</keyword>
<evidence type="ECO:0000256" key="1">
    <source>
        <dbReference type="SAM" id="Phobius"/>
    </source>
</evidence>
<dbReference type="Proteomes" id="UP001155280">
    <property type="component" value="Unassembled WGS sequence"/>
</dbReference>
<protein>
    <submittedName>
        <fullName evidence="2">Uncharacterized protein</fullName>
    </submittedName>
</protein>
<organism evidence="2 3">
    <name type="scientific">Christiangramia oceanisediminis</name>
    <dbReference type="NCBI Taxonomy" id="2920386"/>
    <lineage>
        <taxon>Bacteria</taxon>
        <taxon>Pseudomonadati</taxon>
        <taxon>Bacteroidota</taxon>
        <taxon>Flavobacteriia</taxon>
        <taxon>Flavobacteriales</taxon>
        <taxon>Flavobacteriaceae</taxon>
        <taxon>Christiangramia</taxon>
    </lineage>
</organism>